<dbReference type="EMBL" id="LR031576">
    <property type="protein sequence ID" value="VDD12214.1"/>
    <property type="molecule type" value="Genomic_DNA"/>
</dbReference>
<keyword evidence="6" id="KW-1185">Reference proteome</keyword>
<dbReference type="Gramene" id="A04p13070.2_BraZ1">
    <property type="protein sequence ID" value="A04p13070.2_BraZ1.CDS"/>
    <property type="gene ID" value="A04g13070.2_BraZ1"/>
</dbReference>
<dbReference type="Proteomes" id="UP000011750">
    <property type="component" value="Chromosome A04"/>
</dbReference>
<dbReference type="Gramene" id="Bra028222.1">
    <property type="protein sequence ID" value="Bra028222.1-P"/>
    <property type="gene ID" value="Bra028222"/>
</dbReference>
<evidence type="ECO:0000256" key="2">
    <source>
        <dbReference type="SAM" id="SignalP"/>
    </source>
</evidence>
<organism evidence="4">
    <name type="scientific">Brassica campestris</name>
    <name type="common">Field mustard</name>
    <dbReference type="NCBI Taxonomy" id="3711"/>
    <lineage>
        <taxon>Eukaryota</taxon>
        <taxon>Viridiplantae</taxon>
        <taxon>Streptophyta</taxon>
        <taxon>Embryophyta</taxon>
        <taxon>Tracheophyta</taxon>
        <taxon>Spermatophyta</taxon>
        <taxon>Magnoliopsida</taxon>
        <taxon>eudicotyledons</taxon>
        <taxon>Gunneridae</taxon>
        <taxon>Pentapetalae</taxon>
        <taxon>rosids</taxon>
        <taxon>malvids</taxon>
        <taxon>Brassicales</taxon>
        <taxon>Brassicaceae</taxon>
        <taxon>Brassiceae</taxon>
        <taxon>Brassica</taxon>
    </lineage>
</organism>
<dbReference type="EnsemblPlants" id="Bra028222.1">
    <property type="protein sequence ID" value="Bra028222.1-P"/>
    <property type="gene ID" value="Bra028222"/>
</dbReference>
<feature type="chain" id="PRO_5042364618" evidence="2">
    <location>
        <begin position="20"/>
        <end position="54"/>
    </location>
</feature>
<name>A0A3P6CGS7_BRACM</name>
<dbReference type="HOGENOM" id="CLU_3053198_0_0_1"/>
<accession>M4EHF7</accession>
<evidence type="ECO:0000313" key="5">
    <source>
        <dbReference type="EnsemblPlants" id="Bra028222.1-P"/>
    </source>
</evidence>
<feature type="compositionally biased region" description="Basic and acidic residues" evidence="1">
    <location>
        <begin position="33"/>
        <end position="43"/>
    </location>
</feature>
<feature type="signal peptide" evidence="2">
    <location>
        <begin position="1"/>
        <end position="19"/>
    </location>
</feature>
<sequence>MRNFLEITLVLGIACRGFSSSIAPVKEEKPVEAPAAVEEKPAAEEEMTVEVKTA</sequence>
<accession>A0A3P6CGS7</accession>
<dbReference type="EMBL" id="LS974620">
    <property type="protein sequence ID" value="CAG7906406.1"/>
    <property type="molecule type" value="Genomic_DNA"/>
</dbReference>
<gene>
    <name evidence="4" type="ORF">BRAA04T16852Z</name>
    <name evidence="3" type="ORF">BRAPAZ1V2_A04P13070.2</name>
</gene>
<proteinExistence type="predicted"/>
<reference evidence="6" key="1">
    <citation type="journal article" date="2011" name="Nat. Genet.">
        <title>The genome of the mesopolyploid crop species Brassica rapa.</title>
        <authorList>
            <consortium name="Brassica rapa Genome Sequencing Project Consortium"/>
            <person name="Wang X."/>
            <person name="Wang H."/>
            <person name="Wang J."/>
            <person name="Sun R."/>
            <person name="Wu J."/>
            <person name="Liu S."/>
            <person name="Bai Y."/>
            <person name="Mun J.H."/>
            <person name="Bancroft I."/>
            <person name="Cheng F."/>
            <person name="Huang S."/>
            <person name="Li X."/>
            <person name="Hua W."/>
            <person name="Wang J."/>
            <person name="Wang X."/>
            <person name="Freeling M."/>
            <person name="Pires J.C."/>
            <person name="Paterson A.H."/>
            <person name="Chalhoub B."/>
            <person name="Wang B."/>
            <person name="Hayward A."/>
            <person name="Sharpe A.G."/>
            <person name="Park B.S."/>
            <person name="Weisshaar B."/>
            <person name="Liu B."/>
            <person name="Li B."/>
            <person name="Liu B."/>
            <person name="Tong C."/>
            <person name="Song C."/>
            <person name="Duran C."/>
            <person name="Peng C."/>
            <person name="Geng C."/>
            <person name="Koh C."/>
            <person name="Lin C."/>
            <person name="Edwards D."/>
            <person name="Mu D."/>
            <person name="Shen D."/>
            <person name="Soumpourou E."/>
            <person name="Li F."/>
            <person name="Fraser F."/>
            <person name="Conant G."/>
            <person name="Lassalle G."/>
            <person name="King G.J."/>
            <person name="Bonnema G."/>
            <person name="Tang H."/>
            <person name="Wang H."/>
            <person name="Belcram H."/>
            <person name="Zhou H."/>
            <person name="Hirakawa H."/>
            <person name="Abe H."/>
            <person name="Guo H."/>
            <person name="Wang H."/>
            <person name="Jin H."/>
            <person name="Parkin I.A."/>
            <person name="Batley J."/>
            <person name="Kim J.S."/>
            <person name="Just J."/>
            <person name="Li J."/>
            <person name="Xu J."/>
            <person name="Deng J."/>
            <person name="Kim J.A."/>
            <person name="Li J."/>
            <person name="Yu J."/>
            <person name="Meng J."/>
            <person name="Wang J."/>
            <person name="Min J."/>
            <person name="Poulain J."/>
            <person name="Wang J."/>
            <person name="Hatakeyama K."/>
            <person name="Wu K."/>
            <person name="Wang L."/>
            <person name="Fang L."/>
            <person name="Trick M."/>
            <person name="Links M.G."/>
            <person name="Zhao M."/>
            <person name="Jin M."/>
            <person name="Ramchiary N."/>
            <person name="Drou N."/>
            <person name="Berkman P.J."/>
            <person name="Cai Q."/>
            <person name="Huang Q."/>
            <person name="Li R."/>
            <person name="Tabata S."/>
            <person name="Cheng S."/>
            <person name="Zhang S."/>
            <person name="Zhang S."/>
            <person name="Huang S."/>
            <person name="Sato S."/>
            <person name="Sun S."/>
            <person name="Kwon S.J."/>
            <person name="Choi S.R."/>
            <person name="Lee T.H."/>
            <person name="Fan W."/>
            <person name="Zhao X."/>
            <person name="Tan X."/>
            <person name="Xu X."/>
            <person name="Wang Y."/>
            <person name="Qiu Y."/>
            <person name="Yin Y."/>
            <person name="Li Y."/>
            <person name="Du Y."/>
            <person name="Liao Y."/>
            <person name="Lim Y."/>
            <person name="Narusaka Y."/>
            <person name="Wang Y."/>
            <person name="Wang Z."/>
            <person name="Li Z."/>
            <person name="Wang Z."/>
            <person name="Xiong Z."/>
            <person name="Zhang Z."/>
        </authorList>
    </citation>
    <scope>NUCLEOTIDE SEQUENCE [LARGE SCALE GENOMIC DNA]</scope>
    <source>
        <strain evidence="6">cv. Chiifu-401-42</strain>
    </source>
</reference>
<evidence type="ECO:0000256" key="1">
    <source>
        <dbReference type="SAM" id="MobiDB-lite"/>
    </source>
</evidence>
<reference evidence="4" key="3">
    <citation type="submission" date="2018-11" db="EMBL/GenBank/DDBJ databases">
        <authorList>
            <consortium name="Genoscope - CEA"/>
            <person name="William W."/>
        </authorList>
    </citation>
    <scope>NUCLEOTIDE SEQUENCE</scope>
</reference>
<dbReference type="AlphaFoldDB" id="A0A3P6CGS7"/>
<reference evidence="6" key="2">
    <citation type="journal article" date="2018" name="Hortic Res">
        <title>Improved Brassica rapa reference genome by single-molecule sequencing and chromosome conformation capture technologies.</title>
        <authorList>
            <person name="Zhang L."/>
            <person name="Cai X."/>
            <person name="Wu J."/>
            <person name="Liu M."/>
            <person name="Grob S."/>
            <person name="Cheng F."/>
            <person name="Liang J."/>
            <person name="Cai C."/>
            <person name="Liu Z."/>
            <person name="Liu B."/>
            <person name="Wang F."/>
            <person name="Li S."/>
            <person name="Liu F."/>
            <person name="Li X."/>
            <person name="Cheng L."/>
            <person name="Yang W."/>
            <person name="Li M.H."/>
            <person name="Grossniklaus U."/>
            <person name="Zheng H."/>
            <person name="Wang X."/>
        </authorList>
    </citation>
    <scope>NUCLEOTIDE SEQUENCE [LARGE SCALE GENOMIC DNA]</scope>
    <source>
        <strain evidence="6">cv. Chiifu-401-42</strain>
    </source>
</reference>
<evidence type="ECO:0000313" key="6">
    <source>
        <dbReference type="Proteomes" id="UP000011750"/>
    </source>
</evidence>
<evidence type="ECO:0000313" key="4">
    <source>
        <dbReference type="EMBL" id="VDD12214.1"/>
    </source>
</evidence>
<evidence type="ECO:0000313" key="3">
    <source>
        <dbReference type="EMBL" id="CAG7906406.1"/>
    </source>
</evidence>
<feature type="region of interest" description="Disordered" evidence="1">
    <location>
        <begin position="33"/>
        <end position="54"/>
    </location>
</feature>
<dbReference type="Proteomes" id="UP000694005">
    <property type="component" value="Chromosome A04"/>
</dbReference>
<protein>
    <submittedName>
        <fullName evidence="4 5">Uncharacterized protein</fullName>
    </submittedName>
</protein>
<reference evidence="5" key="4">
    <citation type="submission" date="2023-03" db="UniProtKB">
        <authorList>
            <consortium name="EnsemblPlants"/>
        </authorList>
    </citation>
    <scope>IDENTIFICATION</scope>
    <source>
        <strain evidence="5">cv. Chiifu-401-42</strain>
    </source>
</reference>
<keyword evidence="2" id="KW-0732">Signal</keyword>